<evidence type="ECO:0000256" key="3">
    <source>
        <dbReference type="ARBA" id="ARBA00022490"/>
    </source>
</evidence>
<dbReference type="InterPro" id="IPR027396">
    <property type="entry name" value="DsrEFH-like"/>
</dbReference>
<comment type="caution">
    <text evidence="5">The sequence shown here is derived from an EMBL/GenBank/DDBJ whole genome shotgun (WGS) entry which is preliminary data.</text>
</comment>
<dbReference type="eggNOG" id="COG1553">
    <property type="taxonomic scope" value="Bacteria"/>
</dbReference>
<organism evidence="5 6">
    <name type="scientific">Paraglaciecola arctica BSs20135</name>
    <dbReference type="NCBI Taxonomy" id="493475"/>
    <lineage>
        <taxon>Bacteria</taxon>
        <taxon>Pseudomonadati</taxon>
        <taxon>Pseudomonadota</taxon>
        <taxon>Gammaproteobacteria</taxon>
        <taxon>Alteromonadales</taxon>
        <taxon>Alteromonadaceae</taxon>
        <taxon>Paraglaciecola</taxon>
    </lineage>
</organism>
<name>K6XCD8_9ALTE</name>
<keyword evidence="6" id="KW-1185">Reference proteome</keyword>
<reference evidence="5 6" key="1">
    <citation type="journal article" date="2017" name="Antonie Van Leeuwenhoek">
        <title>Rhizobium rhizosphaerae sp. nov., a novel species isolated from rice rhizosphere.</title>
        <authorList>
            <person name="Zhao J.J."/>
            <person name="Zhang J."/>
            <person name="Zhang R.J."/>
            <person name="Zhang C.W."/>
            <person name="Yin H.Q."/>
            <person name="Zhang X.X."/>
        </authorList>
    </citation>
    <scope>NUCLEOTIDE SEQUENCE [LARGE SCALE GENOMIC DNA]</scope>
    <source>
        <strain evidence="5 6">BSs20135</strain>
    </source>
</reference>
<sequence length="129" mass="13955">MASFTLLVTSAPFSEQSAYSAYRFALAAAQAKHSINGIFFYQSGTLNGSSLQITPSNEFDLYSAWKKLSQQYQVPLMVCVSAASKRGITTAEDAQDSDNPHFSLAAPFESVGLGELATLISNSDRLLQF</sequence>
<comment type="subcellular location">
    <subcellularLocation>
        <location evidence="1">Cytoplasm</location>
    </subcellularLocation>
</comment>
<dbReference type="GO" id="GO:0016783">
    <property type="term" value="F:sulfurtransferase activity"/>
    <property type="evidence" value="ECO:0007669"/>
    <property type="project" value="InterPro"/>
</dbReference>
<keyword evidence="3" id="KW-0963">Cytoplasm</keyword>
<dbReference type="NCBIfam" id="NF001237">
    <property type="entry name" value="PRK00207.1"/>
    <property type="match status" value="1"/>
</dbReference>
<dbReference type="Proteomes" id="UP000006327">
    <property type="component" value="Unassembled WGS sequence"/>
</dbReference>
<dbReference type="InterPro" id="IPR003787">
    <property type="entry name" value="Sulphur_relay_DsrE/F-like"/>
</dbReference>
<dbReference type="InterPro" id="IPR017463">
    <property type="entry name" value="Sulphur_relay_TusD/DsrE"/>
</dbReference>
<gene>
    <name evidence="5" type="primary">tusD</name>
    <name evidence="5" type="ORF">GARC_1308</name>
</gene>
<dbReference type="EMBL" id="BAEO01000015">
    <property type="protein sequence ID" value="GAC18284.1"/>
    <property type="molecule type" value="Genomic_DNA"/>
</dbReference>
<dbReference type="GO" id="GO:0002143">
    <property type="term" value="P:tRNA wobble position uridine thiolation"/>
    <property type="evidence" value="ECO:0007669"/>
    <property type="project" value="TreeGrafter"/>
</dbReference>
<keyword evidence="4 5" id="KW-0808">Transferase</keyword>
<dbReference type="SUPFAM" id="SSF75169">
    <property type="entry name" value="DsrEFH-like"/>
    <property type="match status" value="1"/>
</dbReference>
<dbReference type="Gene3D" id="3.40.1260.10">
    <property type="entry name" value="DsrEFH-like"/>
    <property type="match status" value="1"/>
</dbReference>
<dbReference type="Pfam" id="PF02635">
    <property type="entry name" value="DsrE"/>
    <property type="match status" value="1"/>
</dbReference>
<dbReference type="OrthoDB" id="9787483at2"/>
<evidence type="ECO:0000256" key="2">
    <source>
        <dbReference type="ARBA" id="ARBA00007067"/>
    </source>
</evidence>
<evidence type="ECO:0000313" key="5">
    <source>
        <dbReference type="EMBL" id="GAC18284.1"/>
    </source>
</evidence>
<dbReference type="STRING" id="493475.GARC_1308"/>
<evidence type="ECO:0000256" key="4">
    <source>
        <dbReference type="ARBA" id="ARBA00022679"/>
    </source>
</evidence>
<protein>
    <submittedName>
        <fullName evidence="5">Sulfurtransferase tusD homolog</fullName>
    </submittedName>
</protein>
<evidence type="ECO:0000313" key="6">
    <source>
        <dbReference type="Proteomes" id="UP000006327"/>
    </source>
</evidence>
<dbReference type="PANTHER" id="PTHR34874">
    <property type="entry name" value="PROTEIN YCHN"/>
    <property type="match status" value="1"/>
</dbReference>
<dbReference type="PANTHER" id="PTHR34874:SF3">
    <property type="entry name" value="SULFURTRANSFERASE TUSD"/>
    <property type="match status" value="1"/>
</dbReference>
<comment type="similarity">
    <text evidence="2">Belongs to the DsrE/TusD family.</text>
</comment>
<dbReference type="GO" id="GO:1990228">
    <property type="term" value="C:sulfurtransferase complex"/>
    <property type="evidence" value="ECO:0007669"/>
    <property type="project" value="TreeGrafter"/>
</dbReference>
<dbReference type="GO" id="GO:0097163">
    <property type="term" value="F:sulfur carrier activity"/>
    <property type="evidence" value="ECO:0007669"/>
    <property type="project" value="TreeGrafter"/>
</dbReference>
<accession>K6XCD8</accession>
<dbReference type="NCBIfam" id="TIGR03012">
    <property type="entry name" value="sulf_tusD_dsrE"/>
    <property type="match status" value="1"/>
</dbReference>
<proteinExistence type="inferred from homology"/>
<dbReference type="AlphaFoldDB" id="K6XCD8"/>
<dbReference type="RefSeq" id="WP_007617959.1">
    <property type="nucleotide sequence ID" value="NZ_BAEO01000015.1"/>
</dbReference>
<evidence type="ECO:0000256" key="1">
    <source>
        <dbReference type="ARBA" id="ARBA00004496"/>
    </source>
</evidence>